<dbReference type="EMBL" id="KT997875">
    <property type="protein sequence ID" value="ANO58368.1"/>
    <property type="molecule type" value="Genomic_DNA"/>
</dbReference>
<dbReference type="EMBL" id="KT997805">
    <property type="protein sequence ID" value="ANO58328.1"/>
    <property type="molecule type" value="Genomic_DNA"/>
</dbReference>
<evidence type="ECO:0000313" key="1">
    <source>
        <dbReference type="EMBL" id="ANO58328.1"/>
    </source>
</evidence>
<proteinExistence type="predicted"/>
<dbReference type="InterPro" id="IPR011990">
    <property type="entry name" value="TPR-like_helical_dom_sf"/>
</dbReference>
<organism evidence="1">
    <name type="scientific">uncultured Alphaproteobacteria bacterium</name>
    <dbReference type="NCBI Taxonomy" id="91750"/>
    <lineage>
        <taxon>Bacteria</taxon>
        <taxon>Pseudomonadati</taxon>
        <taxon>Pseudomonadota</taxon>
        <taxon>Alphaproteobacteria</taxon>
        <taxon>environmental samples</taxon>
    </lineage>
</organism>
<accession>A0A1B0Z2A8</accession>
<dbReference type="Gene3D" id="1.25.40.10">
    <property type="entry name" value="Tetratricopeptide repeat domain"/>
    <property type="match status" value="1"/>
</dbReference>
<dbReference type="SUPFAM" id="SSF48439">
    <property type="entry name" value="Protein prenylyltransferase"/>
    <property type="match status" value="1"/>
</dbReference>
<sequence length="135" mass="16304">MKENYEPLLKLLKKDNIKLKEAIEIYQRAIEINPNNHRAVWKAKRFTLYIWARLYELQKGLLGKKIDTVRRVVGSKEFQNLHKTYPLGRFDVEREIRNLNKLITDPRQFPYFRSKNFLYKGSNKNIPQDLLDKIR</sequence>
<dbReference type="AlphaFoldDB" id="A0A1B0Z2A8"/>
<reference evidence="1" key="1">
    <citation type="submission" date="2015-11" db="EMBL/GenBank/DDBJ databases">
        <title>Genomes of Abundant and Widespread Viruses from the Deep Ocean.</title>
        <authorList>
            <person name="Mizuno C.M."/>
            <person name="Ghai R."/>
            <person name="Saghai A."/>
            <person name="Lopez-Garcia P."/>
            <person name="Rodriguez-Valera F."/>
        </authorList>
    </citation>
    <scope>NUCLEOTIDE SEQUENCE</scope>
</reference>
<protein>
    <submittedName>
        <fullName evidence="1">Uncharacterized protein</fullName>
    </submittedName>
</protein>
<name>A0A1B0Z2A8_9PROT</name>